<keyword evidence="3" id="KW-1185">Reference proteome</keyword>
<proteinExistence type="predicted"/>
<dbReference type="EMBL" id="JARPOI010000002">
    <property type="protein sequence ID" value="KAJ9187042.1"/>
    <property type="molecule type" value="Genomic_DNA"/>
</dbReference>
<reference evidence="2" key="1">
    <citation type="journal article" date="2023" name="Plant Biotechnol. J.">
        <title>Chromosome-level wild Hevea brasiliensis genome provides new tools for genomic-assisted breeding and valuable loci to elevate rubber yield.</title>
        <authorList>
            <person name="Cheng H."/>
            <person name="Song X."/>
            <person name="Hu Y."/>
            <person name="Wu T."/>
            <person name="Yang Q."/>
            <person name="An Z."/>
            <person name="Feng S."/>
            <person name="Deng Z."/>
            <person name="Wu W."/>
            <person name="Zeng X."/>
            <person name="Tu M."/>
            <person name="Wang X."/>
            <person name="Huang H."/>
        </authorList>
    </citation>
    <scope>NUCLEOTIDE SEQUENCE</scope>
    <source>
        <strain evidence="2">MT/VB/25A 57/8</strain>
    </source>
</reference>
<accession>A0ABQ9N3D1</accession>
<protein>
    <submittedName>
        <fullName evidence="2">Uncharacterized protein</fullName>
    </submittedName>
</protein>
<organism evidence="2 3">
    <name type="scientific">Hevea brasiliensis</name>
    <name type="common">Para rubber tree</name>
    <name type="synonym">Siphonia brasiliensis</name>
    <dbReference type="NCBI Taxonomy" id="3981"/>
    <lineage>
        <taxon>Eukaryota</taxon>
        <taxon>Viridiplantae</taxon>
        <taxon>Streptophyta</taxon>
        <taxon>Embryophyta</taxon>
        <taxon>Tracheophyta</taxon>
        <taxon>Spermatophyta</taxon>
        <taxon>Magnoliopsida</taxon>
        <taxon>eudicotyledons</taxon>
        <taxon>Gunneridae</taxon>
        <taxon>Pentapetalae</taxon>
        <taxon>rosids</taxon>
        <taxon>fabids</taxon>
        <taxon>Malpighiales</taxon>
        <taxon>Euphorbiaceae</taxon>
        <taxon>Crotonoideae</taxon>
        <taxon>Micrandreae</taxon>
        <taxon>Hevea</taxon>
    </lineage>
</organism>
<feature type="compositionally biased region" description="Basic and acidic residues" evidence="1">
    <location>
        <begin position="1"/>
        <end position="12"/>
    </location>
</feature>
<dbReference type="Proteomes" id="UP001174677">
    <property type="component" value="Chromosome 2"/>
</dbReference>
<name>A0ABQ9N3D1_HEVBR</name>
<evidence type="ECO:0000256" key="1">
    <source>
        <dbReference type="SAM" id="MobiDB-lite"/>
    </source>
</evidence>
<feature type="non-terminal residue" evidence="2">
    <location>
        <position position="1"/>
    </location>
</feature>
<gene>
    <name evidence="2" type="ORF">P3X46_002539</name>
</gene>
<evidence type="ECO:0000313" key="2">
    <source>
        <dbReference type="EMBL" id="KAJ9187042.1"/>
    </source>
</evidence>
<comment type="caution">
    <text evidence="2">The sequence shown here is derived from an EMBL/GenBank/DDBJ whole genome shotgun (WGS) entry which is preliminary data.</text>
</comment>
<sequence length="50" mass="6109">EECEEPNDKEYAYDQQHPRRLHGQRDKIKMKIPTFRLTSSPEEYLEWAQS</sequence>
<evidence type="ECO:0000313" key="3">
    <source>
        <dbReference type="Proteomes" id="UP001174677"/>
    </source>
</evidence>
<feature type="region of interest" description="Disordered" evidence="1">
    <location>
        <begin position="1"/>
        <end position="25"/>
    </location>
</feature>